<evidence type="ECO:0000313" key="1">
    <source>
        <dbReference type="EMBL" id="KAH3791333.1"/>
    </source>
</evidence>
<proteinExistence type="predicted"/>
<dbReference type="EMBL" id="JAIWYP010000007">
    <property type="protein sequence ID" value="KAH3791333.1"/>
    <property type="molecule type" value="Genomic_DNA"/>
</dbReference>
<reference evidence="1" key="1">
    <citation type="journal article" date="2019" name="bioRxiv">
        <title>The Genome of the Zebra Mussel, Dreissena polymorpha: A Resource for Invasive Species Research.</title>
        <authorList>
            <person name="McCartney M.A."/>
            <person name="Auch B."/>
            <person name="Kono T."/>
            <person name="Mallez S."/>
            <person name="Zhang Y."/>
            <person name="Obille A."/>
            <person name="Becker A."/>
            <person name="Abrahante J.E."/>
            <person name="Garbe J."/>
            <person name="Badalamenti J.P."/>
            <person name="Herman A."/>
            <person name="Mangelson H."/>
            <person name="Liachko I."/>
            <person name="Sullivan S."/>
            <person name="Sone E.D."/>
            <person name="Koren S."/>
            <person name="Silverstein K.A.T."/>
            <person name="Beckman K.B."/>
            <person name="Gohl D.M."/>
        </authorList>
    </citation>
    <scope>NUCLEOTIDE SEQUENCE</scope>
    <source>
        <strain evidence="1">Duluth1</strain>
        <tissue evidence="1">Whole animal</tissue>
    </source>
</reference>
<gene>
    <name evidence="1" type="ORF">DPMN_144816</name>
</gene>
<comment type="caution">
    <text evidence="1">The sequence shown here is derived from an EMBL/GenBank/DDBJ whole genome shotgun (WGS) entry which is preliminary data.</text>
</comment>
<accession>A0A9D4F3V0</accession>
<keyword evidence="2" id="KW-1185">Reference proteome</keyword>
<reference evidence="1" key="2">
    <citation type="submission" date="2020-11" db="EMBL/GenBank/DDBJ databases">
        <authorList>
            <person name="McCartney M.A."/>
            <person name="Auch B."/>
            <person name="Kono T."/>
            <person name="Mallez S."/>
            <person name="Becker A."/>
            <person name="Gohl D.M."/>
            <person name="Silverstein K.A.T."/>
            <person name="Koren S."/>
            <person name="Bechman K.B."/>
            <person name="Herman A."/>
            <person name="Abrahante J.E."/>
            <person name="Garbe J."/>
        </authorList>
    </citation>
    <scope>NUCLEOTIDE SEQUENCE</scope>
    <source>
        <strain evidence="1">Duluth1</strain>
        <tissue evidence="1">Whole animal</tissue>
    </source>
</reference>
<sequence>MVLVKNNCRSSRGHALIRINLRTKLYEGWTINVASIVKIAPPPGGHVFQRTGTIFKLSLAIIKTNVLTKFHEDWNMNVTHIDKTAPPHNGHVFQQSGTI</sequence>
<organism evidence="1 2">
    <name type="scientific">Dreissena polymorpha</name>
    <name type="common">Zebra mussel</name>
    <name type="synonym">Mytilus polymorpha</name>
    <dbReference type="NCBI Taxonomy" id="45954"/>
    <lineage>
        <taxon>Eukaryota</taxon>
        <taxon>Metazoa</taxon>
        <taxon>Spiralia</taxon>
        <taxon>Lophotrochozoa</taxon>
        <taxon>Mollusca</taxon>
        <taxon>Bivalvia</taxon>
        <taxon>Autobranchia</taxon>
        <taxon>Heteroconchia</taxon>
        <taxon>Euheterodonta</taxon>
        <taxon>Imparidentia</taxon>
        <taxon>Neoheterodontei</taxon>
        <taxon>Myida</taxon>
        <taxon>Dreissenoidea</taxon>
        <taxon>Dreissenidae</taxon>
        <taxon>Dreissena</taxon>
    </lineage>
</organism>
<dbReference type="AlphaFoldDB" id="A0A9D4F3V0"/>
<protein>
    <submittedName>
        <fullName evidence="1">Uncharacterized protein</fullName>
    </submittedName>
</protein>
<name>A0A9D4F3V0_DREPO</name>
<dbReference type="Proteomes" id="UP000828390">
    <property type="component" value="Unassembled WGS sequence"/>
</dbReference>
<evidence type="ECO:0000313" key="2">
    <source>
        <dbReference type="Proteomes" id="UP000828390"/>
    </source>
</evidence>